<evidence type="ECO:0008006" key="3">
    <source>
        <dbReference type="Google" id="ProtNLM"/>
    </source>
</evidence>
<dbReference type="GeneID" id="73902829"/>
<dbReference type="AlphaFoldDB" id="A0ABD5NKH2"/>
<sequence length="158" mass="17022">MDGGTRHLHVGIGELRYEMGLLDPETIRSPPDPTELRFEYVGGAVLSGATVDRFVEATDLVANHLSIALATEALRVEADGDVDSVSLEFEATDLQDLSPGQARSLYSLESLRDMSRAIPGDAAVDLRLGTETPISLGFEFADGDGSVEYVLSPRITRE</sequence>
<reference evidence="1 2" key="1">
    <citation type="journal article" date="2019" name="Int. J. Syst. Evol. Microbiol.">
        <title>The Global Catalogue of Microorganisms (GCM) 10K type strain sequencing project: providing services to taxonomists for standard genome sequencing and annotation.</title>
        <authorList>
            <consortium name="The Broad Institute Genomics Platform"/>
            <consortium name="The Broad Institute Genome Sequencing Center for Infectious Disease"/>
            <person name="Wu L."/>
            <person name="Ma J."/>
        </authorList>
    </citation>
    <scope>NUCLEOTIDE SEQUENCE [LARGE SCALE GENOMIC DNA]</scope>
    <source>
        <strain evidence="1 2">IBRC-M 10256</strain>
    </source>
</reference>
<keyword evidence="2" id="KW-1185">Reference proteome</keyword>
<protein>
    <recommendedName>
        <fullName evidence="3">DNA polymerase sliding clamp</fullName>
    </recommendedName>
</protein>
<dbReference type="Proteomes" id="UP001595846">
    <property type="component" value="Unassembled WGS sequence"/>
</dbReference>
<comment type="caution">
    <text evidence="1">The sequence shown here is derived from an EMBL/GenBank/DDBJ whole genome shotgun (WGS) entry which is preliminary data.</text>
</comment>
<dbReference type="InterPro" id="IPR046938">
    <property type="entry name" value="DNA_clamp_sf"/>
</dbReference>
<evidence type="ECO:0000313" key="1">
    <source>
        <dbReference type="EMBL" id="MFC3957467.1"/>
    </source>
</evidence>
<name>A0ABD5NKH2_9EURY</name>
<dbReference type="SUPFAM" id="SSF55979">
    <property type="entry name" value="DNA clamp"/>
    <property type="match status" value="1"/>
</dbReference>
<dbReference type="EMBL" id="JBHSAQ010000002">
    <property type="protein sequence ID" value="MFC3957467.1"/>
    <property type="molecule type" value="Genomic_DNA"/>
</dbReference>
<proteinExistence type="predicted"/>
<dbReference type="Gene3D" id="3.70.10.10">
    <property type="match status" value="1"/>
</dbReference>
<gene>
    <name evidence="1" type="ORF">ACFOUR_03635</name>
</gene>
<accession>A0ABD5NKH2</accession>
<evidence type="ECO:0000313" key="2">
    <source>
        <dbReference type="Proteomes" id="UP001595846"/>
    </source>
</evidence>
<dbReference type="RefSeq" id="WP_256533695.1">
    <property type="nucleotide sequence ID" value="NZ_CP101824.1"/>
</dbReference>
<organism evidence="1 2">
    <name type="scientific">Halovivax cerinus</name>
    <dbReference type="NCBI Taxonomy" id="1487865"/>
    <lineage>
        <taxon>Archaea</taxon>
        <taxon>Methanobacteriati</taxon>
        <taxon>Methanobacteriota</taxon>
        <taxon>Stenosarchaea group</taxon>
        <taxon>Halobacteria</taxon>
        <taxon>Halobacteriales</taxon>
        <taxon>Natrialbaceae</taxon>
        <taxon>Halovivax</taxon>
    </lineage>
</organism>